<dbReference type="Pfam" id="PF13639">
    <property type="entry name" value="zf-RING_2"/>
    <property type="match status" value="1"/>
</dbReference>
<dbReference type="GO" id="GO:0016020">
    <property type="term" value="C:membrane"/>
    <property type="evidence" value="ECO:0007669"/>
    <property type="project" value="UniProtKB-SubCell"/>
</dbReference>
<keyword evidence="5" id="KW-0862">Zinc</keyword>
<evidence type="ECO:0000259" key="11">
    <source>
        <dbReference type="PROSITE" id="PS50089"/>
    </source>
</evidence>
<organism evidence="12 13">
    <name type="scientific">Forsythia ovata</name>
    <dbReference type="NCBI Taxonomy" id="205694"/>
    <lineage>
        <taxon>Eukaryota</taxon>
        <taxon>Viridiplantae</taxon>
        <taxon>Streptophyta</taxon>
        <taxon>Embryophyta</taxon>
        <taxon>Tracheophyta</taxon>
        <taxon>Spermatophyta</taxon>
        <taxon>Magnoliopsida</taxon>
        <taxon>eudicotyledons</taxon>
        <taxon>Gunneridae</taxon>
        <taxon>Pentapetalae</taxon>
        <taxon>asterids</taxon>
        <taxon>lamiids</taxon>
        <taxon>Lamiales</taxon>
        <taxon>Oleaceae</taxon>
        <taxon>Forsythieae</taxon>
        <taxon>Forsythia</taxon>
    </lineage>
</organism>
<name>A0ABD1PK97_9LAMI</name>
<proteinExistence type="inferred from homology"/>
<evidence type="ECO:0000256" key="8">
    <source>
        <dbReference type="ARBA" id="ARBA00024209"/>
    </source>
</evidence>
<feature type="transmembrane region" description="Helical" evidence="10">
    <location>
        <begin position="23"/>
        <end position="56"/>
    </location>
</feature>
<keyword evidence="7 10" id="KW-0472">Membrane</keyword>
<feature type="domain" description="RING-type" evidence="11">
    <location>
        <begin position="112"/>
        <end position="154"/>
    </location>
</feature>
<evidence type="ECO:0000313" key="13">
    <source>
        <dbReference type="Proteomes" id="UP001604277"/>
    </source>
</evidence>
<reference evidence="13" key="1">
    <citation type="submission" date="2024-07" db="EMBL/GenBank/DDBJ databases">
        <title>Two chromosome-level genome assemblies of Korean endemic species Abeliophyllum distichum and Forsythia ovata (Oleaceae).</title>
        <authorList>
            <person name="Jang H."/>
        </authorList>
    </citation>
    <scope>NUCLEOTIDE SEQUENCE [LARGE SCALE GENOMIC DNA]</scope>
</reference>
<feature type="transmembrane region" description="Helical" evidence="10">
    <location>
        <begin position="312"/>
        <end position="333"/>
    </location>
</feature>
<dbReference type="PROSITE" id="PS50089">
    <property type="entry name" value="ZF_RING_2"/>
    <property type="match status" value="1"/>
</dbReference>
<dbReference type="InterPro" id="IPR013083">
    <property type="entry name" value="Znf_RING/FYVE/PHD"/>
</dbReference>
<gene>
    <name evidence="12" type="ORF">Fot_52287</name>
</gene>
<evidence type="ECO:0000313" key="12">
    <source>
        <dbReference type="EMBL" id="KAL2464331.1"/>
    </source>
</evidence>
<sequence>MPTLIQENHLRQRTFLTENQRKLLFLLFKCIIMALVVALFLFFIGFATIVLLHFLMMTNAFRRRIRINPFLFSGSVATTSAATTTTPNLRELQDILPKVEYSASAFPRNTDCAICLESFVEGDECKSLPTCQHIFHANCVDQWLGRKLNCPTCRTRVDINPAKRGSRISTADRWKMLWQVEFEEGNSRSPILSSKDVDEFIHLTTPKSWLLGKEFVGYKIKRAAACIGQEIMKYETFILKNFNLACPFSSVIIHLCQKWLWMFMSTARVCSHLIACKTRIINTMRVPKLFLRALYKESAKILGALYKESAKIIPQSLGSFLFCWLFLISLSTVCP</sequence>
<dbReference type="GO" id="GO:0008270">
    <property type="term" value="F:zinc ion binding"/>
    <property type="evidence" value="ECO:0007669"/>
    <property type="project" value="UniProtKB-KW"/>
</dbReference>
<evidence type="ECO:0000256" key="7">
    <source>
        <dbReference type="ARBA" id="ARBA00023136"/>
    </source>
</evidence>
<dbReference type="PANTHER" id="PTHR46539">
    <property type="entry name" value="E3 UBIQUITIN-PROTEIN LIGASE ATL42"/>
    <property type="match status" value="1"/>
</dbReference>
<keyword evidence="13" id="KW-1185">Reference proteome</keyword>
<evidence type="ECO:0000256" key="3">
    <source>
        <dbReference type="ARBA" id="ARBA00022723"/>
    </source>
</evidence>
<evidence type="ECO:0000256" key="4">
    <source>
        <dbReference type="ARBA" id="ARBA00022771"/>
    </source>
</evidence>
<dbReference type="AlphaFoldDB" id="A0ABD1PK97"/>
<evidence type="ECO:0000256" key="1">
    <source>
        <dbReference type="ARBA" id="ARBA00004370"/>
    </source>
</evidence>
<keyword evidence="4 9" id="KW-0863">Zinc-finger</keyword>
<evidence type="ECO:0000256" key="10">
    <source>
        <dbReference type="SAM" id="Phobius"/>
    </source>
</evidence>
<dbReference type="SMART" id="SM00184">
    <property type="entry name" value="RING"/>
    <property type="match status" value="1"/>
</dbReference>
<accession>A0ABD1PK97</accession>
<comment type="caution">
    <text evidence="12">The sequence shown here is derived from an EMBL/GenBank/DDBJ whole genome shotgun (WGS) entry which is preliminary data.</text>
</comment>
<evidence type="ECO:0000256" key="2">
    <source>
        <dbReference type="ARBA" id="ARBA00022692"/>
    </source>
</evidence>
<keyword evidence="6 10" id="KW-1133">Transmembrane helix</keyword>
<evidence type="ECO:0000256" key="5">
    <source>
        <dbReference type="ARBA" id="ARBA00022833"/>
    </source>
</evidence>
<comment type="similarity">
    <text evidence="8">Belongs to the RING-type zinc finger family. ATL subfamily.</text>
</comment>
<dbReference type="SUPFAM" id="SSF57850">
    <property type="entry name" value="RING/U-box"/>
    <property type="match status" value="1"/>
</dbReference>
<dbReference type="EMBL" id="JBFOLJ010000018">
    <property type="protein sequence ID" value="KAL2464331.1"/>
    <property type="molecule type" value="Genomic_DNA"/>
</dbReference>
<dbReference type="PANTHER" id="PTHR46539:SF9">
    <property type="entry name" value="RING-H2 FINGER PROTEIN ATL56"/>
    <property type="match status" value="1"/>
</dbReference>
<dbReference type="Gene3D" id="3.30.40.10">
    <property type="entry name" value="Zinc/RING finger domain, C3HC4 (zinc finger)"/>
    <property type="match status" value="1"/>
</dbReference>
<comment type="subcellular location">
    <subcellularLocation>
        <location evidence="1">Membrane</location>
    </subcellularLocation>
</comment>
<keyword evidence="3" id="KW-0479">Metal-binding</keyword>
<evidence type="ECO:0000256" key="6">
    <source>
        <dbReference type="ARBA" id="ARBA00022989"/>
    </source>
</evidence>
<dbReference type="InterPro" id="IPR001841">
    <property type="entry name" value="Znf_RING"/>
</dbReference>
<evidence type="ECO:0000256" key="9">
    <source>
        <dbReference type="PROSITE-ProRule" id="PRU00175"/>
    </source>
</evidence>
<keyword evidence="2 10" id="KW-0812">Transmembrane</keyword>
<protein>
    <submittedName>
        <fullName evidence="12">RING-type domain-containing protein</fullName>
    </submittedName>
</protein>
<dbReference type="Proteomes" id="UP001604277">
    <property type="component" value="Unassembled WGS sequence"/>
</dbReference>